<dbReference type="PANTHER" id="PTHR11941">
    <property type="entry name" value="ENOYL-COA HYDRATASE-RELATED"/>
    <property type="match status" value="1"/>
</dbReference>
<evidence type="ECO:0000256" key="2">
    <source>
        <dbReference type="RuleBase" id="RU003707"/>
    </source>
</evidence>
<dbReference type="PANTHER" id="PTHR11941:SF124">
    <property type="entry name" value="ENOYL-COA HYDRATASE ECHA13-RELATED"/>
    <property type="match status" value="1"/>
</dbReference>
<gene>
    <name evidence="3" type="ORF">GCM10009559_27770</name>
</gene>
<sequence>MSLIELVRGADGVAELVLNRPEKLNAFNTEMLDAFSDAVDDLTGDDSVRCVLLRGEGRAFSVGYDVQRAGSTGSGTGEPRPAHPSAYTDWSRLKRNLDRWLAVWDLDKPVVAAVHGHCIGGATMLCVCADLTIVAEDASIAWPSVPLGGGLLSPVSLWLTGMKRARELSYIAGSAMSGSEAADLGWANRAVPAADVLADARATARQIARMPASLLRLKKLALNRVMEAQGFRTAFQFGAEWDAIAHTTPEHEVMAAQIRDHGLKDAIAWFQDGGSIDVTPTATAATDRYL</sequence>
<organism evidence="3 4">
    <name type="scientific">Pseudonocardia zijingensis</name>
    <dbReference type="NCBI Taxonomy" id="153376"/>
    <lineage>
        <taxon>Bacteria</taxon>
        <taxon>Bacillati</taxon>
        <taxon>Actinomycetota</taxon>
        <taxon>Actinomycetes</taxon>
        <taxon>Pseudonocardiales</taxon>
        <taxon>Pseudonocardiaceae</taxon>
        <taxon>Pseudonocardia</taxon>
    </lineage>
</organism>
<evidence type="ECO:0000256" key="1">
    <source>
        <dbReference type="ARBA" id="ARBA00005254"/>
    </source>
</evidence>
<dbReference type="InterPro" id="IPR029045">
    <property type="entry name" value="ClpP/crotonase-like_dom_sf"/>
</dbReference>
<dbReference type="CDD" id="cd06558">
    <property type="entry name" value="crotonase-like"/>
    <property type="match status" value="1"/>
</dbReference>
<evidence type="ECO:0000313" key="3">
    <source>
        <dbReference type="EMBL" id="GAA0935920.1"/>
    </source>
</evidence>
<dbReference type="RefSeq" id="WP_343941762.1">
    <property type="nucleotide sequence ID" value="NZ_BAAAHP010000075.1"/>
</dbReference>
<dbReference type="PROSITE" id="PS00166">
    <property type="entry name" value="ENOYL_COA_HYDRATASE"/>
    <property type="match status" value="1"/>
</dbReference>
<dbReference type="SUPFAM" id="SSF52096">
    <property type="entry name" value="ClpP/crotonase"/>
    <property type="match status" value="1"/>
</dbReference>
<evidence type="ECO:0000313" key="4">
    <source>
        <dbReference type="Proteomes" id="UP001499967"/>
    </source>
</evidence>
<proteinExistence type="inferred from homology"/>
<comment type="similarity">
    <text evidence="1 2">Belongs to the enoyl-CoA hydratase/isomerase family.</text>
</comment>
<dbReference type="Gene3D" id="3.90.226.10">
    <property type="entry name" value="2-enoyl-CoA Hydratase, Chain A, domain 1"/>
    <property type="match status" value="1"/>
</dbReference>
<evidence type="ECO:0008006" key="5">
    <source>
        <dbReference type="Google" id="ProtNLM"/>
    </source>
</evidence>
<reference evidence="3 4" key="1">
    <citation type="journal article" date="2019" name="Int. J. Syst. Evol. Microbiol.">
        <title>The Global Catalogue of Microorganisms (GCM) 10K type strain sequencing project: providing services to taxonomists for standard genome sequencing and annotation.</title>
        <authorList>
            <consortium name="The Broad Institute Genomics Platform"/>
            <consortium name="The Broad Institute Genome Sequencing Center for Infectious Disease"/>
            <person name="Wu L."/>
            <person name="Ma J."/>
        </authorList>
    </citation>
    <scope>NUCLEOTIDE SEQUENCE [LARGE SCALE GENOMIC DNA]</scope>
    <source>
        <strain evidence="3 4">JCM 11117</strain>
    </source>
</reference>
<name>A0ABN1Q158_9PSEU</name>
<dbReference type="Proteomes" id="UP001499967">
    <property type="component" value="Unassembled WGS sequence"/>
</dbReference>
<dbReference type="InterPro" id="IPR018376">
    <property type="entry name" value="Enoyl-CoA_hyd/isom_CS"/>
</dbReference>
<accession>A0ABN1Q158</accession>
<keyword evidence="4" id="KW-1185">Reference proteome</keyword>
<dbReference type="Pfam" id="PF00378">
    <property type="entry name" value="ECH_1"/>
    <property type="match status" value="1"/>
</dbReference>
<protein>
    <recommendedName>
        <fullName evidence="5">Enoyl-CoA hydratase</fullName>
    </recommendedName>
</protein>
<comment type="caution">
    <text evidence="3">The sequence shown here is derived from an EMBL/GenBank/DDBJ whole genome shotgun (WGS) entry which is preliminary data.</text>
</comment>
<dbReference type="EMBL" id="BAAAHP010000075">
    <property type="protein sequence ID" value="GAA0935920.1"/>
    <property type="molecule type" value="Genomic_DNA"/>
</dbReference>
<dbReference type="InterPro" id="IPR001753">
    <property type="entry name" value="Enoyl-CoA_hydra/iso"/>
</dbReference>